<proteinExistence type="predicted"/>
<dbReference type="OrthoDB" id="3067792at2759"/>
<accession>A0A9P3PLV5</accession>
<sequence>MFRRSLTLIPCAARALARPRSLLTTRYLQSAAQPPTANPDMLRDELKARRSLKTLHPGRLRSSDFVDVSNMLHPRILVDNDRAYFRYGACGISGLVPFPPNARGFLYYHHDPELPPTTGEIRFRVTPDNDVAGFECGKDLVGLNGSPWAMGLLTLTKTSFEPFRRRLVEDGLFEPALMQKLVERWKGKRRLLNPHDRAVHYLEQPFTARLPQGLRISIVTPDGIGSARHELIFKDRRAHVNAVPYSGRVLLRFERSRLPEHTGTRSVVIRVLKILEPIEVVIPGYDMRLPVPKEGDLIHKHDLRQVLRPFSIDLDKTRNLELRDIGLLYPKHT</sequence>
<dbReference type="EMBL" id="BRPK01000005">
    <property type="protein sequence ID" value="GLB38722.1"/>
    <property type="molecule type" value="Genomic_DNA"/>
</dbReference>
<evidence type="ECO:0000313" key="2">
    <source>
        <dbReference type="Proteomes" id="UP001063166"/>
    </source>
</evidence>
<dbReference type="AlphaFoldDB" id="A0A9P3PLV5"/>
<protein>
    <submittedName>
        <fullName evidence="1">Uncharacterized protein</fullName>
    </submittedName>
</protein>
<gene>
    <name evidence="1" type="ORF">LshimejAT787_0505870</name>
</gene>
<organism evidence="1 2">
    <name type="scientific">Lyophyllum shimeji</name>
    <name type="common">Hon-shimeji</name>
    <name type="synonym">Tricholoma shimeji</name>
    <dbReference type="NCBI Taxonomy" id="47721"/>
    <lineage>
        <taxon>Eukaryota</taxon>
        <taxon>Fungi</taxon>
        <taxon>Dikarya</taxon>
        <taxon>Basidiomycota</taxon>
        <taxon>Agaricomycotina</taxon>
        <taxon>Agaricomycetes</taxon>
        <taxon>Agaricomycetidae</taxon>
        <taxon>Agaricales</taxon>
        <taxon>Tricholomatineae</taxon>
        <taxon>Lyophyllaceae</taxon>
        <taxon>Lyophyllum</taxon>
    </lineage>
</organism>
<reference evidence="1" key="1">
    <citation type="submission" date="2022-07" db="EMBL/GenBank/DDBJ databases">
        <title>The genome of Lyophyllum shimeji provides insight into the initial evolution of ectomycorrhizal fungal genome.</title>
        <authorList>
            <person name="Kobayashi Y."/>
            <person name="Shibata T."/>
            <person name="Hirakawa H."/>
            <person name="Shigenobu S."/>
            <person name="Nishiyama T."/>
            <person name="Yamada A."/>
            <person name="Hasebe M."/>
            <person name="Kawaguchi M."/>
        </authorList>
    </citation>
    <scope>NUCLEOTIDE SEQUENCE</scope>
    <source>
        <strain evidence="1">AT787</strain>
    </source>
</reference>
<dbReference type="Proteomes" id="UP001063166">
    <property type="component" value="Unassembled WGS sequence"/>
</dbReference>
<evidence type="ECO:0000313" key="1">
    <source>
        <dbReference type="EMBL" id="GLB38722.1"/>
    </source>
</evidence>
<keyword evidence="2" id="KW-1185">Reference proteome</keyword>
<comment type="caution">
    <text evidence="1">The sequence shown here is derived from an EMBL/GenBank/DDBJ whole genome shotgun (WGS) entry which is preliminary data.</text>
</comment>
<name>A0A9P3PLV5_LYOSH</name>